<comment type="catalytic activity">
    <reaction evidence="15">
        <text>a di-trans,poly-cis-dolichyl beta-D-mannosyl phosphate + L-seryl-[protein] = 3-O-(alpha-D-mannosyl)-L-seryl-[protein] + a di-trans,poly-cis-dolichyl phosphate + H(+)</text>
        <dbReference type="Rhea" id="RHEA:17377"/>
        <dbReference type="Rhea" id="RHEA-COMP:9863"/>
        <dbReference type="Rhea" id="RHEA-COMP:13546"/>
        <dbReference type="Rhea" id="RHEA-COMP:19498"/>
        <dbReference type="Rhea" id="RHEA-COMP:19501"/>
        <dbReference type="ChEBI" id="CHEBI:15378"/>
        <dbReference type="ChEBI" id="CHEBI:29999"/>
        <dbReference type="ChEBI" id="CHEBI:57683"/>
        <dbReference type="ChEBI" id="CHEBI:58211"/>
        <dbReference type="ChEBI" id="CHEBI:137321"/>
        <dbReference type="EC" id="2.4.1.109"/>
    </reaction>
</comment>
<evidence type="ECO:0000256" key="7">
    <source>
        <dbReference type="ARBA" id="ARBA00022679"/>
    </source>
</evidence>
<comment type="pathway">
    <text evidence="4">Protein modification; protein glycosylation.</text>
</comment>
<feature type="repeat" description="TPR" evidence="16">
    <location>
        <begin position="544"/>
        <end position="577"/>
    </location>
</feature>
<keyword evidence="8 17" id="KW-0812">Transmembrane</keyword>
<dbReference type="GO" id="GO:0005783">
    <property type="term" value="C:endoplasmic reticulum"/>
    <property type="evidence" value="ECO:0007669"/>
    <property type="project" value="UniProtKB-SubCell"/>
</dbReference>
<dbReference type="PROSITE" id="PS50005">
    <property type="entry name" value="TPR"/>
    <property type="match status" value="3"/>
</dbReference>
<evidence type="ECO:0000256" key="13">
    <source>
        <dbReference type="ARBA" id="ARBA00023136"/>
    </source>
</evidence>
<feature type="transmembrane region" description="Helical" evidence="17">
    <location>
        <begin position="152"/>
        <end position="171"/>
    </location>
</feature>
<dbReference type="EC" id="2.4.1.109" evidence="6"/>
<gene>
    <name evidence="19" type="ORF">HCN44_000479</name>
</gene>
<dbReference type="InterPro" id="IPR013618">
    <property type="entry name" value="TMTC_DUF1736"/>
</dbReference>
<comment type="catalytic activity">
    <reaction evidence="14">
        <text>a di-trans,poly-cis-dolichyl beta-D-mannosyl phosphate + L-threonyl-[protein] = 3-O-(alpha-D-mannosyl)-L-threonyl-[protein] + a di-trans,poly-cis-dolichyl phosphate + H(+)</text>
        <dbReference type="Rhea" id="RHEA:53396"/>
        <dbReference type="Rhea" id="RHEA-COMP:11060"/>
        <dbReference type="Rhea" id="RHEA-COMP:13547"/>
        <dbReference type="Rhea" id="RHEA-COMP:19498"/>
        <dbReference type="Rhea" id="RHEA-COMP:19501"/>
        <dbReference type="ChEBI" id="CHEBI:15378"/>
        <dbReference type="ChEBI" id="CHEBI:30013"/>
        <dbReference type="ChEBI" id="CHEBI:57683"/>
        <dbReference type="ChEBI" id="CHEBI:58211"/>
        <dbReference type="ChEBI" id="CHEBI:137323"/>
        <dbReference type="EC" id="2.4.1.109"/>
    </reaction>
</comment>
<proteinExistence type="inferred from homology"/>
<name>A0A835CNC1_APHGI</name>
<evidence type="ECO:0000313" key="20">
    <source>
        <dbReference type="Proteomes" id="UP000639338"/>
    </source>
</evidence>
<evidence type="ECO:0000256" key="2">
    <source>
        <dbReference type="ARBA" id="ARBA00004141"/>
    </source>
</evidence>
<dbReference type="GO" id="GO:0016020">
    <property type="term" value="C:membrane"/>
    <property type="evidence" value="ECO:0007669"/>
    <property type="project" value="UniProtKB-SubCell"/>
</dbReference>
<feature type="transmembrane region" description="Helical" evidence="17">
    <location>
        <begin position="392"/>
        <end position="411"/>
    </location>
</feature>
<feature type="repeat" description="TPR" evidence="16">
    <location>
        <begin position="476"/>
        <end position="509"/>
    </location>
</feature>
<feature type="transmembrane region" description="Helical" evidence="17">
    <location>
        <begin position="205"/>
        <end position="224"/>
    </location>
</feature>
<evidence type="ECO:0000256" key="14">
    <source>
        <dbReference type="ARBA" id="ARBA00045085"/>
    </source>
</evidence>
<evidence type="ECO:0000256" key="11">
    <source>
        <dbReference type="ARBA" id="ARBA00022824"/>
    </source>
</evidence>
<evidence type="ECO:0000259" key="18">
    <source>
        <dbReference type="Pfam" id="PF08409"/>
    </source>
</evidence>
<keyword evidence="11" id="KW-0256">Endoplasmic reticulum</keyword>
<dbReference type="SUPFAM" id="SSF48452">
    <property type="entry name" value="TPR-like"/>
    <property type="match status" value="1"/>
</dbReference>
<evidence type="ECO:0000256" key="16">
    <source>
        <dbReference type="PROSITE-ProRule" id="PRU00339"/>
    </source>
</evidence>
<evidence type="ECO:0000256" key="9">
    <source>
        <dbReference type="ARBA" id="ARBA00022737"/>
    </source>
</evidence>
<evidence type="ECO:0000256" key="6">
    <source>
        <dbReference type="ARBA" id="ARBA00012839"/>
    </source>
</evidence>
<keyword evidence="20" id="KW-1185">Reference proteome</keyword>
<keyword evidence="10 16" id="KW-0802">TPR repeat</keyword>
<evidence type="ECO:0000256" key="12">
    <source>
        <dbReference type="ARBA" id="ARBA00022989"/>
    </source>
</evidence>
<dbReference type="Pfam" id="PF13181">
    <property type="entry name" value="TPR_8"/>
    <property type="match status" value="2"/>
</dbReference>
<evidence type="ECO:0000256" key="10">
    <source>
        <dbReference type="ARBA" id="ARBA00022803"/>
    </source>
</evidence>
<dbReference type="InterPro" id="IPR052346">
    <property type="entry name" value="O-mannosyl-transferase_TMTC"/>
</dbReference>
<dbReference type="AlphaFoldDB" id="A0A835CNC1"/>
<dbReference type="InterPro" id="IPR019734">
    <property type="entry name" value="TPR_rpt"/>
</dbReference>
<keyword evidence="7" id="KW-0808">Transferase</keyword>
<feature type="transmembrane region" description="Helical" evidence="17">
    <location>
        <begin position="418"/>
        <end position="433"/>
    </location>
</feature>
<protein>
    <recommendedName>
        <fullName evidence="6">dolichyl-phosphate-mannose--protein mannosyltransferase</fullName>
        <ecNumber evidence="6">2.4.1.109</ecNumber>
    </recommendedName>
</protein>
<comment type="function">
    <text evidence="1">Transfers mannosyl residues to the hydroxyl group of serine or threonine residues.</text>
</comment>
<dbReference type="Pfam" id="PF13432">
    <property type="entry name" value="TPR_16"/>
    <property type="match status" value="1"/>
</dbReference>
<dbReference type="UniPathway" id="UPA00378"/>
<dbReference type="Pfam" id="PF13374">
    <property type="entry name" value="TPR_10"/>
    <property type="match status" value="1"/>
</dbReference>
<evidence type="ECO:0000256" key="17">
    <source>
        <dbReference type="SAM" id="Phobius"/>
    </source>
</evidence>
<evidence type="ECO:0000256" key="15">
    <source>
        <dbReference type="ARBA" id="ARBA00045102"/>
    </source>
</evidence>
<accession>A0A835CNC1</accession>
<evidence type="ECO:0000256" key="3">
    <source>
        <dbReference type="ARBA" id="ARBA00004240"/>
    </source>
</evidence>
<feature type="transmembrane region" description="Helical" evidence="17">
    <location>
        <begin position="362"/>
        <end position="386"/>
    </location>
</feature>
<dbReference type="Pfam" id="PF08409">
    <property type="entry name" value="TMTC_DUF1736"/>
    <property type="match status" value="1"/>
</dbReference>
<keyword evidence="13 17" id="KW-0472">Membrane</keyword>
<evidence type="ECO:0000256" key="8">
    <source>
        <dbReference type="ARBA" id="ARBA00022692"/>
    </source>
</evidence>
<organism evidence="19 20">
    <name type="scientific">Aphidius gifuensis</name>
    <name type="common">Parasitoid wasp</name>
    <dbReference type="NCBI Taxonomy" id="684658"/>
    <lineage>
        <taxon>Eukaryota</taxon>
        <taxon>Metazoa</taxon>
        <taxon>Ecdysozoa</taxon>
        <taxon>Arthropoda</taxon>
        <taxon>Hexapoda</taxon>
        <taxon>Insecta</taxon>
        <taxon>Pterygota</taxon>
        <taxon>Neoptera</taxon>
        <taxon>Endopterygota</taxon>
        <taxon>Hymenoptera</taxon>
        <taxon>Apocrita</taxon>
        <taxon>Ichneumonoidea</taxon>
        <taxon>Braconidae</taxon>
        <taxon>Aphidiinae</taxon>
        <taxon>Aphidius</taxon>
    </lineage>
</organism>
<dbReference type="GO" id="GO:0004169">
    <property type="term" value="F:dolichyl-phosphate-mannose-protein mannosyltransferase activity"/>
    <property type="evidence" value="ECO:0007669"/>
    <property type="project" value="UniProtKB-EC"/>
</dbReference>
<feature type="domain" description="DUF1736" evidence="18">
    <location>
        <begin position="271"/>
        <end position="342"/>
    </location>
</feature>
<dbReference type="GO" id="GO:0030968">
    <property type="term" value="P:endoplasmic reticulum unfolded protein response"/>
    <property type="evidence" value="ECO:0007669"/>
    <property type="project" value="TreeGrafter"/>
</dbReference>
<evidence type="ECO:0000256" key="4">
    <source>
        <dbReference type="ARBA" id="ARBA00004922"/>
    </source>
</evidence>
<sequence>MTQSNTTSMLPALPRHWEILIILVGSLCCINSYNGKFVFDDSPAITTNPDVTTTELSKIFKNDFWGNKLTHYQSHRSYRPLTIMTFRFHYWLRGQLDPVDFHIVNLILHSFVCLLTYWVFNILLTNKFKHLAFYASALFAVHPVHTEAVSGIVGRADILCTIFVWLSILFYNRSVYSNNILALCINLIITIIFITIAMLCKETGITAIGICVTYDLIIVQKNSLQDFLKILNLNWLNKSKIYDNFRFIIRILLLTLIGFVLLAVRFSLMGFSTPKFQPVDNPASFLDSIYLRHINYHYIYSLNFWLLICPEWLCFDWSMGCVPLISNFDLRIFFIFILWFIIGLMIRFIWIRKKHEDSRYMLMGILMLTIPFLPASNIFFNVGFVIAERTLYLPSAGYLLIFVICLDKLFYKLGYSKLNMTIFGILFITWFARSCSRSSQWNNENYLFNSALSVCPLNAKVHYNVAKTIRLHPDYAQAMNNLGNLLKDQEKYNDAEKLLRKAVEIQTDFAAAWMNLGIVLSGLKKFNESKACYLTSLIHRPNCPDCHYNLGILYMEQKKFTEALESWSNAIKQKTNHKRAWTNSIRLLDDMGMTEKALEKGKIAVKLFPNDATIRLNIANILGKIGNFEKAEIEFKNSLNLDSTNPSIYTNLGKKKLNNLNHKQKMNNYFFFLLGVLYHRWNKYELARQMYNKALDINPNANTVKINLKKLDNLLYKQKLKNIT</sequence>
<reference evidence="19 20" key="1">
    <citation type="submission" date="2020-08" db="EMBL/GenBank/DDBJ databases">
        <title>Aphidius gifuensis genome sequencing and assembly.</title>
        <authorList>
            <person name="Du Z."/>
        </authorList>
    </citation>
    <scope>NUCLEOTIDE SEQUENCE [LARGE SCALE GENOMIC DNA]</scope>
    <source>
        <strain evidence="19">YNYX2018</strain>
        <tissue evidence="19">Adults</tissue>
    </source>
</reference>
<keyword evidence="9" id="KW-0677">Repeat</keyword>
<evidence type="ECO:0000313" key="19">
    <source>
        <dbReference type="EMBL" id="KAF7990674.1"/>
    </source>
</evidence>
<dbReference type="OrthoDB" id="19588at2759"/>
<feature type="transmembrane region" description="Helical" evidence="17">
    <location>
        <begin position="332"/>
        <end position="350"/>
    </location>
</feature>
<keyword evidence="12 17" id="KW-1133">Transmembrane helix</keyword>
<feature type="repeat" description="TPR" evidence="16">
    <location>
        <begin position="668"/>
        <end position="701"/>
    </location>
</feature>
<comment type="caution">
    <text evidence="19">The sequence shown here is derived from an EMBL/GenBank/DDBJ whole genome shotgun (WGS) entry which is preliminary data.</text>
</comment>
<feature type="transmembrane region" description="Helical" evidence="17">
    <location>
        <begin position="245"/>
        <end position="268"/>
    </location>
</feature>
<dbReference type="SMART" id="SM00028">
    <property type="entry name" value="TPR"/>
    <property type="match status" value="6"/>
</dbReference>
<dbReference type="Proteomes" id="UP000639338">
    <property type="component" value="Unassembled WGS sequence"/>
</dbReference>
<dbReference type="InterPro" id="IPR011990">
    <property type="entry name" value="TPR-like_helical_dom_sf"/>
</dbReference>
<dbReference type="PANTHER" id="PTHR44227:SF3">
    <property type="entry name" value="PROTEIN O-MANNOSYL-TRANSFERASE TMTC4"/>
    <property type="match status" value="1"/>
</dbReference>
<dbReference type="Gene3D" id="1.25.40.10">
    <property type="entry name" value="Tetratricopeptide repeat domain"/>
    <property type="match status" value="1"/>
</dbReference>
<feature type="transmembrane region" description="Helical" evidence="17">
    <location>
        <begin position="101"/>
        <end position="124"/>
    </location>
</feature>
<comment type="subcellular location">
    <subcellularLocation>
        <location evidence="3">Endoplasmic reticulum</location>
    </subcellularLocation>
    <subcellularLocation>
        <location evidence="2">Membrane</location>
        <topology evidence="2">Multi-pass membrane protein</topology>
    </subcellularLocation>
</comment>
<feature type="transmembrane region" description="Helical" evidence="17">
    <location>
        <begin position="180"/>
        <end position="199"/>
    </location>
</feature>
<evidence type="ECO:0000256" key="5">
    <source>
        <dbReference type="ARBA" id="ARBA00007882"/>
    </source>
</evidence>
<dbReference type="PANTHER" id="PTHR44227">
    <property type="match status" value="1"/>
</dbReference>
<dbReference type="EMBL" id="JACMRX010000004">
    <property type="protein sequence ID" value="KAF7990674.1"/>
    <property type="molecule type" value="Genomic_DNA"/>
</dbReference>
<comment type="similarity">
    <text evidence="5">Belongs to the TMTC family.</text>
</comment>
<evidence type="ECO:0000256" key="1">
    <source>
        <dbReference type="ARBA" id="ARBA00003582"/>
    </source>
</evidence>